<evidence type="ECO:0000256" key="2">
    <source>
        <dbReference type="ARBA" id="ARBA00022679"/>
    </source>
</evidence>
<protein>
    <submittedName>
        <fullName evidence="3">Crotonobetainyl-CoA:carnitine CoA-transferase CaiB-like acyl-CoA transferase</fullName>
    </submittedName>
</protein>
<keyword evidence="4" id="KW-1185">Reference proteome</keyword>
<accession>A0A852UWE0</accession>
<name>A0A852UWE0_9ACTN</name>
<keyword evidence="2 3" id="KW-0808">Transferase</keyword>
<evidence type="ECO:0000313" key="4">
    <source>
        <dbReference type="Proteomes" id="UP000576393"/>
    </source>
</evidence>
<dbReference type="InterPro" id="IPR023606">
    <property type="entry name" value="CoA-Trfase_III_dom_1_sf"/>
</dbReference>
<dbReference type="PANTHER" id="PTHR48228">
    <property type="entry name" value="SUCCINYL-COA--D-CITRAMALATE COA-TRANSFERASE"/>
    <property type="match status" value="1"/>
</dbReference>
<gene>
    <name evidence="3" type="ORF">HDA43_002105</name>
</gene>
<sequence>MKALEGIRVLDLATLFAGPMAAMMLGDFGAEVIKVEHPAKPDSSRGHGPGGLWWKMLGRNKRTITIDLSVPEGQDLLLTLARDADVIIENFRPGTLERWNLSYDRLREVNPRLVLARVTGFGQFGPYARRPGFGTLAEAMSGFAAMTGEPDGPPTLPPFGLADGICALATAYAVMTALHARGSGGSGQVVDMSIIEPILTVLGAQPTIYDRLGIVPPRTGNRSVNNAPRNTYRCADGSWVAVSTSAQNIAERVMRLVGRPEYITEPWFATGAGRAEHAAELDEAVAAWVGARTREEVLAAFEEAQAAVAPVYDVRDVLADPQIAALDAVTTVEDPELGPLRMQNVMFRLSDTPGEIRWTGRAHGADTIGVLTEAGLSPAEIEALRDRGVV</sequence>
<comment type="similarity">
    <text evidence="1">Belongs to the CoA-transferase III family.</text>
</comment>
<evidence type="ECO:0000256" key="1">
    <source>
        <dbReference type="ARBA" id="ARBA00008383"/>
    </source>
</evidence>
<proteinExistence type="inferred from homology"/>
<dbReference type="Proteomes" id="UP000576393">
    <property type="component" value="Unassembled WGS sequence"/>
</dbReference>
<organism evidence="3 4">
    <name type="scientific">Streptosporangium sandarakinum</name>
    <dbReference type="NCBI Taxonomy" id="1260955"/>
    <lineage>
        <taxon>Bacteria</taxon>
        <taxon>Bacillati</taxon>
        <taxon>Actinomycetota</taxon>
        <taxon>Actinomycetes</taxon>
        <taxon>Streptosporangiales</taxon>
        <taxon>Streptosporangiaceae</taxon>
        <taxon>Streptosporangium</taxon>
    </lineage>
</organism>
<comment type="caution">
    <text evidence="3">The sequence shown here is derived from an EMBL/GenBank/DDBJ whole genome shotgun (WGS) entry which is preliminary data.</text>
</comment>
<reference evidence="3 4" key="1">
    <citation type="submission" date="2020-07" db="EMBL/GenBank/DDBJ databases">
        <title>Sequencing the genomes of 1000 actinobacteria strains.</title>
        <authorList>
            <person name="Klenk H.-P."/>
        </authorList>
    </citation>
    <scope>NUCLEOTIDE SEQUENCE [LARGE SCALE GENOMIC DNA]</scope>
    <source>
        <strain evidence="3 4">DSM 45763</strain>
    </source>
</reference>
<dbReference type="InterPro" id="IPR003673">
    <property type="entry name" value="CoA-Trfase_fam_III"/>
</dbReference>
<dbReference type="InterPro" id="IPR044855">
    <property type="entry name" value="CoA-Trfase_III_dom3_sf"/>
</dbReference>
<dbReference type="Pfam" id="PF02515">
    <property type="entry name" value="CoA_transf_3"/>
    <property type="match status" value="1"/>
</dbReference>
<dbReference type="AlphaFoldDB" id="A0A852UWE0"/>
<evidence type="ECO:0000313" key="3">
    <source>
        <dbReference type="EMBL" id="NYF39946.1"/>
    </source>
</evidence>
<dbReference type="RefSeq" id="WP_179819522.1">
    <property type="nucleotide sequence ID" value="NZ_JACCCO010000001.1"/>
</dbReference>
<dbReference type="PANTHER" id="PTHR48228:SF6">
    <property type="entry name" value="L-CARNITINE COA-TRANSFERASE"/>
    <property type="match status" value="1"/>
</dbReference>
<dbReference type="Gene3D" id="3.30.1540.10">
    <property type="entry name" value="formyl-coa transferase, domain 3"/>
    <property type="match status" value="1"/>
</dbReference>
<dbReference type="EMBL" id="JACCCO010000001">
    <property type="protein sequence ID" value="NYF39946.1"/>
    <property type="molecule type" value="Genomic_DNA"/>
</dbReference>
<dbReference type="GO" id="GO:0016740">
    <property type="term" value="F:transferase activity"/>
    <property type="evidence" value="ECO:0007669"/>
    <property type="project" value="UniProtKB-KW"/>
</dbReference>
<dbReference type="Gene3D" id="3.40.50.10540">
    <property type="entry name" value="Crotonobetainyl-coa:carnitine coa-transferase, domain 1"/>
    <property type="match status" value="1"/>
</dbReference>
<dbReference type="InterPro" id="IPR050509">
    <property type="entry name" value="CoA-transferase_III"/>
</dbReference>
<dbReference type="SUPFAM" id="SSF89796">
    <property type="entry name" value="CoA-transferase family III (CaiB/BaiF)"/>
    <property type="match status" value="1"/>
</dbReference>